<dbReference type="Proteomes" id="UP001500506">
    <property type="component" value="Unassembled WGS sequence"/>
</dbReference>
<accession>A0ABP4WVF0</accession>
<keyword evidence="6" id="KW-1185">Reference proteome</keyword>
<dbReference type="Pfam" id="PF20240">
    <property type="entry name" value="DUF6597"/>
    <property type="match status" value="1"/>
</dbReference>
<dbReference type="EMBL" id="BAAANH010000003">
    <property type="protein sequence ID" value="GAA1758736.1"/>
    <property type="molecule type" value="Genomic_DNA"/>
</dbReference>
<dbReference type="Gene3D" id="1.10.10.60">
    <property type="entry name" value="Homeodomain-like"/>
    <property type="match status" value="1"/>
</dbReference>
<dbReference type="InterPro" id="IPR009057">
    <property type="entry name" value="Homeodomain-like_sf"/>
</dbReference>
<dbReference type="PROSITE" id="PS01124">
    <property type="entry name" value="HTH_ARAC_FAMILY_2"/>
    <property type="match status" value="1"/>
</dbReference>
<evidence type="ECO:0000313" key="6">
    <source>
        <dbReference type="Proteomes" id="UP001500506"/>
    </source>
</evidence>
<dbReference type="Pfam" id="PF12833">
    <property type="entry name" value="HTH_18"/>
    <property type="match status" value="1"/>
</dbReference>
<keyword evidence="3" id="KW-0804">Transcription</keyword>
<comment type="caution">
    <text evidence="5">The sequence shown here is derived from an EMBL/GenBank/DDBJ whole genome shotgun (WGS) entry which is preliminary data.</text>
</comment>
<evidence type="ECO:0000313" key="5">
    <source>
        <dbReference type="EMBL" id="GAA1758736.1"/>
    </source>
</evidence>
<evidence type="ECO:0000259" key="4">
    <source>
        <dbReference type="PROSITE" id="PS01124"/>
    </source>
</evidence>
<keyword evidence="1" id="KW-0805">Transcription regulation</keyword>
<dbReference type="PANTHER" id="PTHR46796">
    <property type="entry name" value="HTH-TYPE TRANSCRIPTIONAL ACTIVATOR RHAS-RELATED"/>
    <property type="match status" value="1"/>
</dbReference>
<evidence type="ECO:0000256" key="2">
    <source>
        <dbReference type="ARBA" id="ARBA00023125"/>
    </source>
</evidence>
<evidence type="ECO:0000256" key="3">
    <source>
        <dbReference type="ARBA" id="ARBA00023163"/>
    </source>
</evidence>
<feature type="domain" description="HTH araC/xylS-type" evidence="4">
    <location>
        <begin position="157"/>
        <end position="259"/>
    </location>
</feature>
<protein>
    <submittedName>
        <fullName evidence="5">Helix-turn-helix domain-containing protein</fullName>
    </submittedName>
</protein>
<gene>
    <name evidence="5" type="ORF">GCM10009747_16950</name>
</gene>
<organism evidence="5 6">
    <name type="scientific">Agromyces humatus</name>
    <dbReference type="NCBI Taxonomy" id="279573"/>
    <lineage>
        <taxon>Bacteria</taxon>
        <taxon>Bacillati</taxon>
        <taxon>Actinomycetota</taxon>
        <taxon>Actinomycetes</taxon>
        <taxon>Micrococcales</taxon>
        <taxon>Microbacteriaceae</taxon>
        <taxon>Agromyces</taxon>
    </lineage>
</organism>
<dbReference type="SUPFAM" id="SSF46689">
    <property type="entry name" value="Homeodomain-like"/>
    <property type="match status" value="1"/>
</dbReference>
<proteinExistence type="predicted"/>
<keyword evidence="2" id="KW-0238">DNA-binding</keyword>
<sequence length="272" mass="29441">MLHPRNAERFAATWLDPHPSVADVVDRYWHVRWALPAGERIDQRIIDHPAVTLTIESGDVPAPLVVTGVQSGAWRRRITESGSVFAIRLRPAGLAVVSDLDVRELADATTPVTPALDDRLHRLLATIEPAADAPARALAADAAIGALLHERPLDPELQLANAVLVELADRVRRRTGTTLAARFGVTDRAVQRALARTVGHGPKWVARRVRLQEVARVLSTDASVELADLAVRLGYADQSHLSNDFRGVVGLTPGAYQRSVREAAAAAVTLPQ</sequence>
<name>A0ABP4WVF0_9MICO</name>
<evidence type="ECO:0000256" key="1">
    <source>
        <dbReference type="ARBA" id="ARBA00023015"/>
    </source>
</evidence>
<dbReference type="SMART" id="SM00342">
    <property type="entry name" value="HTH_ARAC"/>
    <property type="match status" value="1"/>
</dbReference>
<dbReference type="InterPro" id="IPR050204">
    <property type="entry name" value="AraC_XylS_family_regulators"/>
</dbReference>
<dbReference type="PANTHER" id="PTHR46796:SF15">
    <property type="entry name" value="BLL1074 PROTEIN"/>
    <property type="match status" value="1"/>
</dbReference>
<dbReference type="InterPro" id="IPR046532">
    <property type="entry name" value="DUF6597"/>
</dbReference>
<reference evidence="6" key="1">
    <citation type="journal article" date="2019" name="Int. J. Syst. Evol. Microbiol.">
        <title>The Global Catalogue of Microorganisms (GCM) 10K type strain sequencing project: providing services to taxonomists for standard genome sequencing and annotation.</title>
        <authorList>
            <consortium name="The Broad Institute Genomics Platform"/>
            <consortium name="The Broad Institute Genome Sequencing Center for Infectious Disease"/>
            <person name="Wu L."/>
            <person name="Ma J."/>
        </authorList>
    </citation>
    <scope>NUCLEOTIDE SEQUENCE [LARGE SCALE GENOMIC DNA]</scope>
    <source>
        <strain evidence="6">JCM 14319</strain>
    </source>
</reference>
<dbReference type="InterPro" id="IPR018060">
    <property type="entry name" value="HTH_AraC"/>
</dbReference>